<dbReference type="RefSeq" id="WP_164627121.1">
    <property type="nucleotide sequence ID" value="NZ_JAAIVJ010000010.1"/>
</dbReference>
<dbReference type="SUPFAM" id="SSF50182">
    <property type="entry name" value="Sm-like ribonucleoproteins"/>
    <property type="match status" value="1"/>
</dbReference>
<feature type="transmembrane region" description="Helical" evidence="8">
    <location>
        <begin position="455"/>
        <end position="472"/>
    </location>
</feature>
<feature type="domain" description="Mechanosensitive ion channel MscS" evidence="10">
    <location>
        <begin position="628"/>
        <end position="695"/>
    </location>
</feature>
<feature type="transmembrane region" description="Helical" evidence="8">
    <location>
        <begin position="543"/>
        <end position="562"/>
    </location>
</feature>
<dbReference type="PANTHER" id="PTHR30347">
    <property type="entry name" value="POTASSIUM CHANNEL RELATED"/>
    <property type="match status" value="1"/>
</dbReference>
<dbReference type="GO" id="GO:0008381">
    <property type="term" value="F:mechanosensitive monoatomic ion channel activity"/>
    <property type="evidence" value="ECO:0007669"/>
    <property type="project" value="UniProtKB-ARBA"/>
</dbReference>
<keyword evidence="3" id="KW-1003">Cell membrane</keyword>
<evidence type="ECO:0000256" key="7">
    <source>
        <dbReference type="SAM" id="MobiDB-lite"/>
    </source>
</evidence>
<feature type="transmembrane region" description="Helical" evidence="8">
    <location>
        <begin position="235"/>
        <end position="254"/>
    </location>
</feature>
<dbReference type="InterPro" id="IPR006685">
    <property type="entry name" value="MscS_channel_2nd"/>
</dbReference>
<keyword evidence="14" id="KW-1185">Reference proteome</keyword>
<feature type="domain" description="Mechanosensitive ion channel MscS C-terminal" evidence="12">
    <location>
        <begin position="704"/>
        <end position="785"/>
    </location>
</feature>
<dbReference type="InterPro" id="IPR023408">
    <property type="entry name" value="MscS_beta-dom_sf"/>
</dbReference>
<dbReference type="Gene3D" id="3.30.70.100">
    <property type="match status" value="1"/>
</dbReference>
<comment type="subcellular location">
    <subcellularLocation>
        <location evidence="1">Cell membrane</location>
        <topology evidence="1">Multi-pass membrane protein</topology>
    </subcellularLocation>
</comment>
<feature type="transmembrane region" description="Helical" evidence="8">
    <location>
        <begin position="274"/>
        <end position="298"/>
    </location>
</feature>
<reference evidence="13 14" key="1">
    <citation type="submission" date="2020-02" db="EMBL/GenBank/DDBJ databases">
        <authorList>
            <person name="Chen W.-M."/>
        </authorList>
    </citation>
    <scope>NUCLEOTIDE SEQUENCE [LARGE SCALE GENOMIC DNA]</scope>
    <source>
        <strain evidence="13 14">KMS-5</strain>
    </source>
</reference>
<sequence>MRAAFGPLTAGLGLVVALALMLALGPVQAQEAVRQVDETGALMPRQGAEPAAAAGQALPDANTTLDYAAWERLAERAEKAAANRNISSDALEALRGQLVDWRGALLGAQNANAARIATLRTQIAALGPAPTDGASEAQEIANRRSALTEQLVELQAPGLAADEAYRRADGLVSEIDRVLRERQADQLLKLWPAPINPANWPEAVIGLTDTGLLLWDETTEKWQDTKARTAFGDNVPFILLLLALAVVLLVYGRVWMQGMASRLQDRASARGRRILALFASLGEIAFPLIGILCAFGALSMTEMVGPVGETVTDAAANLALYVVLAAWLAGRVFPRGLSEGPLGLPPERRVEARFNAVAMAGLFALDDLRFAAMDAQSYSEGTTSVVSFPGIVVSGLLLVRMGQLLHRHLTGERREGEAASYGQWLIGILGQGAMAVGVVGPLLAAVGYVPAASALVYPAMLSLFAVGLLLVAQDLVTDLYAAITRTDGDAGDALLPVLANFTLALASLPVFALIWGARSSDLTELWTRFREGFTMGETRISPANFLVFAVVFGLGYMLTRMFQGGLKNTILPRTSLDQGGQNAIVSGLGYIGIFLAALIAINAAGIDLSGLAIVAGALSVGIGFGLQTIVSNFVSGIILLIERPVSEGDWIEVGTTQGIVKSISVRSTRIQTFDRSDVIVPNSDLISGRVTNWTRFNLTGRLIVPVPVPFTSDSRKVEAVLREIAEAQPLVILQPPPVVALVGFGAETMNFEIRVILRDVNFQMQVRSDINHAIVRRFAETGIEFSNAHRDHLARLAEAAADEDMARQAMEAVGDLLAAPEAPAPAPEMPAPADPVPTRKPRPKDTPAP</sequence>
<evidence type="ECO:0000256" key="4">
    <source>
        <dbReference type="ARBA" id="ARBA00022692"/>
    </source>
</evidence>
<gene>
    <name evidence="13" type="ORF">G4Z14_14825</name>
</gene>
<name>A0A6M0QXU3_9RHOB</name>
<proteinExistence type="inferred from homology"/>
<dbReference type="SUPFAM" id="SSF82861">
    <property type="entry name" value="Mechanosensitive channel protein MscS (YggB), transmembrane region"/>
    <property type="match status" value="1"/>
</dbReference>
<dbReference type="SUPFAM" id="SSF82689">
    <property type="entry name" value="Mechanosensitive channel protein MscS (YggB), C-terminal domain"/>
    <property type="match status" value="1"/>
</dbReference>
<dbReference type="Pfam" id="PF00924">
    <property type="entry name" value="MS_channel_2nd"/>
    <property type="match status" value="1"/>
</dbReference>
<feature type="chain" id="PRO_5026903526" evidence="9">
    <location>
        <begin position="30"/>
        <end position="849"/>
    </location>
</feature>
<feature type="compositionally biased region" description="Pro residues" evidence="7">
    <location>
        <begin position="822"/>
        <end position="835"/>
    </location>
</feature>
<feature type="transmembrane region" description="Helical" evidence="8">
    <location>
        <begin position="424"/>
        <end position="449"/>
    </location>
</feature>
<evidence type="ECO:0000256" key="9">
    <source>
        <dbReference type="SAM" id="SignalP"/>
    </source>
</evidence>
<evidence type="ECO:0000256" key="6">
    <source>
        <dbReference type="ARBA" id="ARBA00023136"/>
    </source>
</evidence>
<dbReference type="PROSITE" id="PS01246">
    <property type="entry name" value="UPF0003"/>
    <property type="match status" value="1"/>
</dbReference>
<dbReference type="InterPro" id="IPR049278">
    <property type="entry name" value="MS_channel_C"/>
</dbReference>
<feature type="domain" description="DUF3772" evidence="11">
    <location>
        <begin position="160"/>
        <end position="204"/>
    </location>
</feature>
<dbReference type="PANTHER" id="PTHR30347:SF1">
    <property type="entry name" value="MECHANOSENSITIVE CHANNEL MSCK"/>
    <property type="match status" value="1"/>
</dbReference>
<feature type="transmembrane region" description="Helical" evidence="8">
    <location>
        <begin position="583"/>
        <end position="606"/>
    </location>
</feature>
<feature type="transmembrane region" description="Helical" evidence="8">
    <location>
        <begin position="314"/>
        <end position="333"/>
    </location>
</feature>
<evidence type="ECO:0000256" key="3">
    <source>
        <dbReference type="ARBA" id="ARBA00022475"/>
    </source>
</evidence>
<dbReference type="Gene3D" id="2.30.30.60">
    <property type="match status" value="1"/>
</dbReference>
<evidence type="ECO:0000256" key="1">
    <source>
        <dbReference type="ARBA" id="ARBA00004651"/>
    </source>
</evidence>
<feature type="transmembrane region" description="Helical" evidence="8">
    <location>
        <begin position="384"/>
        <end position="403"/>
    </location>
</feature>
<organism evidence="13 14">
    <name type="scientific">Tabrizicola oligotrophica</name>
    <dbReference type="NCBI Taxonomy" id="2710650"/>
    <lineage>
        <taxon>Bacteria</taxon>
        <taxon>Pseudomonadati</taxon>
        <taxon>Pseudomonadota</taxon>
        <taxon>Alphaproteobacteria</taxon>
        <taxon>Rhodobacterales</taxon>
        <taxon>Paracoccaceae</taxon>
        <taxon>Tabrizicola</taxon>
    </lineage>
</organism>
<evidence type="ECO:0000256" key="8">
    <source>
        <dbReference type="SAM" id="Phobius"/>
    </source>
</evidence>
<comment type="caution">
    <text evidence="13">The sequence shown here is derived from an EMBL/GenBank/DDBJ whole genome shotgun (WGS) entry which is preliminary data.</text>
</comment>
<dbReference type="InterPro" id="IPR011014">
    <property type="entry name" value="MscS_channel_TM-2"/>
</dbReference>
<dbReference type="AlphaFoldDB" id="A0A6M0QXU3"/>
<dbReference type="InterPro" id="IPR006686">
    <property type="entry name" value="MscS_channel_CS"/>
</dbReference>
<feature type="transmembrane region" description="Helical" evidence="8">
    <location>
        <begin position="612"/>
        <end position="641"/>
    </location>
</feature>
<keyword evidence="5 8" id="KW-1133">Transmembrane helix</keyword>
<dbReference type="Pfam" id="PF21082">
    <property type="entry name" value="MS_channel_3rd"/>
    <property type="match status" value="1"/>
</dbReference>
<dbReference type="Pfam" id="PF12607">
    <property type="entry name" value="DUF3772"/>
    <property type="match status" value="1"/>
</dbReference>
<feature type="signal peptide" evidence="9">
    <location>
        <begin position="1"/>
        <end position="29"/>
    </location>
</feature>
<evidence type="ECO:0000259" key="10">
    <source>
        <dbReference type="Pfam" id="PF00924"/>
    </source>
</evidence>
<keyword evidence="9" id="KW-0732">Signal</keyword>
<dbReference type="InterPro" id="IPR022249">
    <property type="entry name" value="DUF3772"/>
</dbReference>
<keyword evidence="6 8" id="KW-0472">Membrane</keyword>
<accession>A0A6M0QXU3</accession>
<keyword evidence="4 8" id="KW-0812">Transmembrane</keyword>
<evidence type="ECO:0000313" key="13">
    <source>
        <dbReference type="EMBL" id="NEY91574.1"/>
    </source>
</evidence>
<dbReference type="InterPro" id="IPR010920">
    <property type="entry name" value="LSM_dom_sf"/>
</dbReference>
<dbReference type="EMBL" id="JAAIVJ010000010">
    <property type="protein sequence ID" value="NEY91574.1"/>
    <property type="molecule type" value="Genomic_DNA"/>
</dbReference>
<dbReference type="Gene3D" id="1.10.287.1260">
    <property type="match status" value="1"/>
</dbReference>
<dbReference type="GO" id="GO:0005886">
    <property type="term" value="C:plasma membrane"/>
    <property type="evidence" value="ECO:0007669"/>
    <property type="project" value="UniProtKB-SubCell"/>
</dbReference>
<dbReference type="Proteomes" id="UP000477782">
    <property type="component" value="Unassembled WGS sequence"/>
</dbReference>
<dbReference type="InterPro" id="IPR052702">
    <property type="entry name" value="MscS-like_channel"/>
</dbReference>
<dbReference type="InterPro" id="IPR011066">
    <property type="entry name" value="MscS_channel_C_sf"/>
</dbReference>
<comment type="similarity">
    <text evidence="2">Belongs to the MscS (TC 1.A.23) family.</text>
</comment>
<evidence type="ECO:0000256" key="5">
    <source>
        <dbReference type="ARBA" id="ARBA00022989"/>
    </source>
</evidence>
<evidence type="ECO:0000259" key="12">
    <source>
        <dbReference type="Pfam" id="PF21082"/>
    </source>
</evidence>
<evidence type="ECO:0000256" key="2">
    <source>
        <dbReference type="ARBA" id="ARBA00008017"/>
    </source>
</evidence>
<feature type="region of interest" description="Disordered" evidence="7">
    <location>
        <begin position="816"/>
        <end position="849"/>
    </location>
</feature>
<protein>
    <submittedName>
        <fullName evidence="13">Mechanosensitive ion channel family protein</fullName>
    </submittedName>
</protein>
<evidence type="ECO:0000313" key="14">
    <source>
        <dbReference type="Proteomes" id="UP000477782"/>
    </source>
</evidence>
<feature type="transmembrane region" description="Helical" evidence="8">
    <location>
        <begin position="493"/>
        <end position="517"/>
    </location>
</feature>
<evidence type="ECO:0000259" key="11">
    <source>
        <dbReference type="Pfam" id="PF12607"/>
    </source>
</evidence>